<dbReference type="EMBL" id="JABSTR010000002">
    <property type="protein sequence ID" value="KAH9364646.1"/>
    <property type="molecule type" value="Genomic_DNA"/>
</dbReference>
<keyword evidence="2" id="KW-0812">Transmembrane</keyword>
<reference evidence="3 4" key="1">
    <citation type="journal article" date="2020" name="Cell">
        <title>Large-Scale Comparative Analyses of Tick Genomes Elucidate Their Genetic Diversity and Vector Capacities.</title>
        <authorList>
            <consortium name="Tick Genome and Microbiome Consortium (TIGMIC)"/>
            <person name="Jia N."/>
            <person name="Wang J."/>
            <person name="Shi W."/>
            <person name="Du L."/>
            <person name="Sun Y."/>
            <person name="Zhan W."/>
            <person name="Jiang J.F."/>
            <person name="Wang Q."/>
            <person name="Zhang B."/>
            <person name="Ji P."/>
            <person name="Bell-Sakyi L."/>
            <person name="Cui X.M."/>
            <person name="Yuan T.T."/>
            <person name="Jiang B.G."/>
            <person name="Yang W.F."/>
            <person name="Lam T.T."/>
            <person name="Chang Q.C."/>
            <person name="Ding S.J."/>
            <person name="Wang X.J."/>
            <person name="Zhu J.G."/>
            <person name="Ruan X.D."/>
            <person name="Zhao L."/>
            <person name="Wei J.T."/>
            <person name="Ye R.Z."/>
            <person name="Que T.C."/>
            <person name="Du C.H."/>
            <person name="Zhou Y.H."/>
            <person name="Cheng J.X."/>
            <person name="Dai P.F."/>
            <person name="Guo W.B."/>
            <person name="Han X.H."/>
            <person name="Huang E.J."/>
            <person name="Li L.F."/>
            <person name="Wei W."/>
            <person name="Gao Y.C."/>
            <person name="Liu J.Z."/>
            <person name="Shao H.Z."/>
            <person name="Wang X."/>
            <person name="Wang C.C."/>
            <person name="Yang T.C."/>
            <person name="Huo Q.B."/>
            <person name="Li W."/>
            <person name="Chen H.Y."/>
            <person name="Chen S.E."/>
            <person name="Zhou L.G."/>
            <person name="Ni X.B."/>
            <person name="Tian J.H."/>
            <person name="Sheng Y."/>
            <person name="Liu T."/>
            <person name="Pan Y.S."/>
            <person name="Xia L.Y."/>
            <person name="Li J."/>
            <person name="Zhao F."/>
            <person name="Cao W.C."/>
        </authorList>
    </citation>
    <scope>NUCLEOTIDE SEQUENCE [LARGE SCALE GENOMIC DNA]</scope>
    <source>
        <strain evidence="3">HaeL-2018</strain>
    </source>
</reference>
<feature type="region of interest" description="Disordered" evidence="1">
    <location>
        <begin position="355"/>
        <end position="422"/>
    </location>
</feature>
<feature type="region of interest" description="Disordered" evidence="1">
    <location>
        <begin position="145"/>
        <end position="279"/>
    </location>
</feature>
<dbReference type="AlphaFoldDB" id="A0A9J6FEG8"/>
<feature type="compositionally biased region" description="Polar residues" evidence="1">
    <location>
        <begin position="355"/>
        <end position="374"/>
    </location>
</feature>
<evidence type="ECO:0000313" key="3">
    <source>
        <dbReference type="EMBL" id="KAH9364646.1"/>
    </source>
</evidence>
<organism evidence="3 4">
    <name type="scientific">Haemaphysalis longicornis</name>
    <name type="common">Bush tick</name>
    <dbReference type="NCBI Taxonomy" id="44386"/>
    <lineage>
        <taxon>Eukaryota</taxon>
        <taxon>Metazoa</taxon>
        <taxon>Ecdysozoa</taxon>
        <taxon>Arthropoda</taxon>
        <taxon>Chelicerata</taxon>
        <taxon>Arachnida</taxon>
        <taxon>Acari</taxon>
        <taxon>Parasitiformes</taxon>
        <taxon>Ixodida</taxon>
        <taxon>Ixodoidea</taxon>
        <taxon>Ixodidae</taxon>
        <taxon>Haemaphysalinae</taxon>
        <taxon>Haemaphysalis</taxon>
    </lineage>
</organism>
<keyword evidence="4" id="KW-1185">Reference proteome</keyword>
<name>A0A9J6FEG8_HAELO</name>
<evidence type="ECO:0000256" key="2">
    <source>
        <dbReference type="SAM" id="Phobius"/>
    </source>
</evidence>
<protein>
    <submittedName>
        <fullName evidence="3">Uncharacterized protein</fullName>
    </submittedName>
</protein>
<feature type="transmembrane region" description="Helical" evidence="2">
    <location>
        <begin position="40"/>
        <end position="60"/>
    </location>
</feature>
<comment type="caution">
    <text evidence="3">The sequence shown here is derived from an EMBL/GenBank/DDBJ whole genome shotgun (WGS) entry which is preliminary data.</text>
</comment>
<dbReference type="Proteomes" id="UP000821853">
    <property type="component" value="Chromosome 10"/>
</dbReference>
<gene>
    <name evidence="3" type="ORF">HPB48_000191</name>
</gene>
<keyword evidence="2" id="KW-0472">Membrane</keyword>
<proteinExistence type="predicted"/>
<keyword evidence="2" id="KW-1133">Transmembrane helix</keyword>
<accession>A0A9J6FEG8</accession>
<sequence>MIRPTSTEAFVKQDRQRWEPNISTTAPGLLDSHRLIKTGCIIFLPLAITLITVATSVRYMHTPGNKALFPASSTPSSDERRLADDGAEVTHWQWRWPSGTPGGGRNDMLTTEQIETPSLIIDWKEPTLVPHFKELVAARAADEFSSAGTSVTPPKAQLAPGANHKSGQSSGDKHHAAGASAPFHLDRKRGNNDSENVQATSGASQGRGTKGRPYAPFIRTREEQPFSPHALGPSSKRATRKAERGWPSQGYVSTNRTSASSKGYRSQTAHNGSTSLRHRLRHGDAIRTAPPRLPVYTPERFFKRETTRPPVKDFRHEFQRCLLLLISDVPYDDPDFEWETTPQPPVQTRLFLPSSEDTSLNQPSRSGTQLTQPQEPVMGDPVVQQPATSSEHTQEMDYDSSVPGSEVPAPCAKHATVPAQNTPPTKKRCVLYDFGENDSPATILHLSIIKTHEGFVNRGICINAITFSGNVALKTNTRK</sequence>
<dbReference type="VEuPathDB" id="VectorBase:HLOH_062658"/>
<evidence type="ECO:0000256" key="1">
    <source>
        <dbReference type="SAM" id="MobiDB-lite"/>
    </source>
</evidence>
<feature type="compositionally biased region" description="Polar residues" evidence="1">
    <location>
        <begin position="250"/>
        <end position="275"/>
    </location>
</feature>
<evidence type="ECO:0000313" key="4">
    <source>
        <dbReference type="Proteomes" id="UP000821853"/>
    </source>
</evidence>
<feature type="compositionally biased region" description="Polar residues" evidence="1">
    <location>
        <begin position="193"/>
        <end position="207"/>
    </location>
</feature>